<organism evidence="3 4">
    <name type="scientific">Streptomyces smyrnaeus</name>
    <dbReference type="NCBI Taxonomy" id="1387713"/>
    <lineage>
        <taxon>Bacteria</taxon>
        <taxon>Bacillati</taxon>
        <taxon>Actinomycetota</taxon>
        <taxon>Actinomycetes</taxon>
        <taxon>Kitasatosporales</taxon>
        <taxon>Streptomycetaceae</taxon>
        <taxon>Streptomyces</taxon>
    </lineage>
</organism>
<feature type="compositionally biased region" description="Basic and acidic residues" evidence="1">
    <location>
        <begin position="26"/>
        <end position="53"/>
    </location>
</feature>
<feature type="signal peptide" evidence="2">
    <location>
        <begin position="1"/>
        <end position="23"/>
    </location>
</feature>
<feature type="chain" id="PRO_5047251249" description="Lipoprotein" evidence="2">
    <location>
        <begin position="24"/>
        <end position="220"/>
    </location>
</feature>
<evidence type="ECO:0000313" key="4">
    <source>
        <dbReference type="Proteomes" id="UP000721954"/>
    </source>
</evidence>
<dbReference type="Proteomes" id="UP000721954">
    <property type="component" value="Unassembled WGS sequence"/>
</dbReference>
<evidence type="ECO:0008006" key="5">
    <source>
        <dbReference type="Google" id="ProtNLM"/>
    </source>
</evidence>
<dbReference type="GeneID" id="96262291"/>
<name>A0ABS3Y2P4_9ACTN</name>
<accession>A0ABS3Y2P4</accession>
<gene>
    <name evidence="3" type="ORF">JW613_27075</name>
</gene>
<protein>
    <recommendedName>
        <fullName evidence="5">Lipoprotein</fullName>
    </recommendedName>
</protein>
<keyword evidence="2" id="KW-0732">Signal</keyword>
<sequence>MRGTTPLVAGVVAVVALTLSGCAGEGDGKNPEAARKPGPDRSASRSPGPEKDSAPPGASSSAGASSATGTSARPSAESSHSSSAGNGSARAAEASASSSPGRATGSGTADGERAPGAGAGPDSSERQHGGGGRAAGVQGTWYFPYLVKGRAITFTVNGGSYTFSGSGVSCTGTIDRDLRLGGSCRGRTLTGRAVVSEGGRKLTLNWDNGKPDQFTRAQPR</sequence>
<feature type="region of interest" description="Disordered" evidence="1">
    <location>
        <begin position="21"/>
        <end position="135"/>
    </location>
</feature>
<proteinExistence type="predicted"/>
<evidence type="ECO:0000256" key="2">
    <source>
        <dbReference type="SAM" id="SignalP"/>
    </source>
</evidence>
<dbReference type="PROSITE" id="PS51257">
    <property type="entry name" value="PROKAR_LIPOPROTEIN"/>
    <property type="match status" value="1"/>
</dbReference>
<keyword evidence="4" id="KW-1185">Reference proteome</keyword>
<comment type="caution">
    <text evidence="3">The sequence shown here is derived from an EMBL/GenBank/DDBJ whole genome shotgun (WGS) entry which is preliminary data.</text>
</comment>
<evidence type="ECO:0000256" key="1">
    <source>
        <dbReference type="SAM" id="MobiDB-lite"/>
    </source>
</evidence>
<feature type="compositionally biased region" description="Low complexity" evidence="1">
    <location>
        <begin position="54"/>
        <end position="103"/>
    </location>
</feature>
<dbReference type="EMBL" id="JAFFZM010000019">
    <property type="protein sequence ID" value="MBO8201932.1"/>
    <property type="molecule type" value="Genomic_DNA"/>
</dbReference>
<evidence type="ECO:0000313" key="3">
    <source>
        <dbReference type="EMBL" id="MBO8201932.1"/>
    </source>
</evidence>
<reference evidence="3 4" key="1">
    <citation type="submission" date="2021-02" db="EMBL/GenBank/DDBJ databases">
        <title>Streptomyces spirodelae sp. nov., isolated from duckweed.</title>
        <authorList>
            <person name="Saimee Y."/>
            <person name="Duangmal K."/>
        </authorList>
    </citation>
    <scope>NUCLEOTIDE SEQUENCE [LARGE SCALE GENOMIC DNA]</scope>
    <source>
        <strain evidence="3 4">DSM 42105</strain>
    </source>
</reference>
<dbReference type="RefSeq" id="WP_209213520.1">
    <property type="nucleotide sequence ID" value="NZ_JAFFZM010000019.1"/>
</dbReference>